<reference evidence="4" key="1">
    <citation type="submission" date="2020-03" db="EMBL/GenBank/DDBJ databases">
        <title>Complete genome sequence of sulfur-oxidizing bacterium skT11.</title>
        <authorList>
            <person name="Kanda M."/>
            <person name="Kojima H."/>
            <person name="Fukui M."/>
        </authorList>
    </citation>
    <scope>NUCLEOTIDE SEQUENCE [LARGE SCALE GENOMIC DNA]</scope>
    <source>
        <strain evidence="4">skT11</strain>
    </source>
</reference>
<evidence type="ECO:0000313" key="3">
    <source>
        <dbReference type="EMBL" id="BCB25619.1"/>
    </source>
</evidence>
<dbReference type="KEGG" id="slac:SKTS_05050"/>
<accession>A0A6F8VA35</accession>
<comment type="function">
    <text evidence="1">Together with LptE, is involved in the assembly of lipopolysaccharide (LPS) at the surface of the outer membrane.</text>
</comment>
<sequence length="742" mass="83442">MRPLPLTLAVFVLLALPFDLYAEDDTLELRPQTSLINVFPADEQTPIFLDADRMSGHRNAEIQADGECVLRKRGQLIDADHLIYNQPEDEVHALGNVRIEQNGNVTTGPELKMKLETQQGFMREPVYLLQQPVAHGVGENLEFLGKNRQRLTRGTYTTCAEGNNDWFLRVGELELDRTTQTGTAYNASIYFKGVPFLYTPWLNFPLTDERKSGFLTPSFGTSGNSGAEFSLPYYWNIAPEQDATITPRILARRGLQLKGEYRYLNPMYSGQSRAELLPNDSLAGQSRYALSLLHMQNFGAGWAGSLNVQKASDDNYFRDLTTTLASTSQVNLPRDAMLSYNGHGLSFLGRMLSYQTLQDPLAPVGKPYSLAPQLLVNGLWRNFPAVDLGLTGEWVDFRHTTLVNGKRLTFYPNVSMPLQQSFAYITPKLGMHMTRYVLGDNNVAVLPDATRTLPIFSVDSGLFLERDVQLRNHEFIQTLEPRLYYLYVPYRDQSRLPIFDTGLADFNYAQMFSENQFVGGDRINDANQVTAALTSRLLDPDNGQEWIRAAIGQRYYFKEQQVTLDGSAGRTDKSSDILAAFSGRVAPFWNVDTGVQYNTGQQQFQKTGVGVRYQPAVGKVLNLGYRFTRDMLNPIKQLDISAQWPLRGRWQGVGRWNYSLQDRIILEGLAGLEYNGGCWAARVVMHRLATATAQTSNSIFFQLELFGMGKIGADPLDILKRNISGYAPTLKPSTPATTYDQF</sequence>
<evidence type="ECO:0000313" key="4">
    <source>
        <dbReference type="Proteomes" id="UP000502260"/>
    </source>
</evidence>
<dbReference type="Proteomes" id="UP000502260">
    <property type="component" value="Chromosome"/>
</dbReference>
<comment type="caution">
    <text evidence="1">Lacks conserved residue(s) required for the propagation of feature annotation.</text>
</comment>
<dbReference type="InterPro" id="IPR020889">
    <property type="entry name" value="LipoPS_assembly_LptD"/>
</dbReference>
<comment type="subunit">
    <text evidence="1">Component of the lipopolysaccharide transport and assembly complex. Interacts with LptE and LptA.</text>
</comment>
<evidence type="ECO:0000259" key="2">
    <source>
        <dbReference type="Pfam" id="PF04453"/>
    </source>
</evidence>
<dbReference type="InterPro" id="IPR007543">
    <property type="entry name" value="LptD_C"/>
</dbReference>
<proteinExistence type="inferred from homology"/>
<keyword evidence="4" id="KW-1185">Reference proteome</keyword>
<gene>
    <name evidence="1 3" type="primary">lptD</name>
    <name evidence="3" type="ORF">SKTS_05050</name>
</gene>
<dbReference type="PANTHER" id="PTHR30189">
    <property type="entry name" value="LPS-ASSEMBLY PROTEIN"/>
    <property type="match status" value="1"/>
</dbReference>
<dbReference type="InterPro" id="IPR050218">
    <property type="entry name" value="LptD"/>
</dbReference>
<feature type="domain" description="LptD C-terminal" evidence="2">
    <location>
        <begin position="286"/>
        <end position="650"/>
    </location>
</feature>
<dbReference type="GO" id="GO:1990351">
    <property type="term" value="C:transporter complex"/>
    <property type="evidence" value="ECO:0007669"/>
    <property type="project" value="TreeGrafter"/>
</dbReference>
<dbReference type="PANTHER" id="PTHR30189:SF1">
    <property type="entry name" value="LPS-ASSEMBLY PROTEIN LPTD"/>
    <property type="match status" value="1"/>
</dbReference>
<evidence type="ECO:0000256" key="1">
    <source>
        <dbReference type="HAMAP-Rule" id="MF_01411"/>
    </source>
</evidence>
<name>A0A6F8VA35_9PROT</name>
<dbReference type="RefSeq" id="WP_173059897.1">
    <property type="nucleotide sequence ID" value="NZ_AP022853.1"/>
</dbReference>
<protein>
    <recommendedName>
        <fullName evidence="1">LPS-assembly protein LptD</fullName>
    </recommendedName>
</protein>
<keyword evidence="1" id="KW-0472">Membrane</keyword>
<comment type="similarity">
    <text evidence="1">Belongs to the LptD family.</text>
</comment>
<dbReference type="GO" id="GO:0043165">
    <property type="term" value="P:Gram-negative-bacterium-type cell outer membrane assembly"/>
    <property type="evidence" value="ECO:0007669"/>
    <property type="project" value="UniProtKB-UniRule"/>
</dbReference>
<keyword evidence="1" id="KW-0732">Signal</keyword>
<dbReference type="AlphaFoldDB" id="A0A6F8VA35"/>
<dbReference type="EMBL" id="AP022853">
    <property type="protein sequence ID" value="BCB25619.1"/>
    <property type="molecule type" value="Genomic_DNA"/>
</dbReference>
<comment type="subcellular location">
    <subcellularLocation>
        <location evidence="1">Cell outer membrane</location>
    </subcellularLocation>
</comment>
<dbReference type="GO" id="GO:0015920">
    <property type="term" value="P:lipopolysaccharide transport"/>
    <property type="evidence" value="ECO:0007669"/>
    <property type="project" value="InterPro"/>
</dbReference>
<dbReference type="Pfam" id="PF04453">
    <property type="entry name" value="LptD"/>
    <property type="match status" value="1"/>
</dbReference>
<dbReference type="Gene3D" id="2.60.450.10">
    <property type="entry name" value="Lipopolysaccharide (LPS) transport protein A like domain"/>
    <property type="match status" value="1"/>
</dbReference>
<dbReference type="HAMAP" id="MF_01411">
    <property type="entry name" value="LPS_assembly_LptD"/>
    <property type="match status" value="1"/>
</dbReference>
<organism evidence="3 4">
    <name type="scientific">Sulfurimicrobium lacus</name>
    <dbReference type="NCBI Taxonomy" id="2715678"/>
    <lineage>
        <taxon>Bacteria</taxon>
        <taxon>Pseudomonadati</taxon>
        <taxon>Pseudomonadota</taxon>
        <taxon>Betaproteobacteria</taxon>
        <taxon>Nitrosomonadales</taxon>
        <taxon>Sulfuricellaceae</taxon>
        <taxon>Sulfurimicrobium</taxon>
    </lineage>
</organism>
<dbReference type="GO" id="GO:0009279">
    <property type="term" value="C:cell outer membrane"/>
    <property type="evidence" value="ECO:0007669"/>
    <property type="project" value="UniProtKB-SubCell"/>
</dbReference>
<keyword evidence="1" id="KW-0998">Cell outer membrane</keyword>